<evidence type="ECO:0000313" key="1">
    <source>
        <dbReference type="EMBL" id="MFC2969676.1"/>
    </source>
</evidence>
<organism evidence="1 2">
    <name type="scientific">Acidimangrovimonas pyrenivorans</name>
    <dbReference type="NCBI Taxonomy" id="2030798"/>
    <lineage>
        <taxon>Bacteria</taxon>
        <taxon>Pseudomonadati</taxon>
        <taxon>Pseudomonadota</taxon>
        <taxon>Alphaproteobacteria</taxon>
        <taxon>Rhodobacterales</taxon>
        <taxon>Paracoccaceae</taxon>
        <taxon>Acidimangrovimonas</taxon>
    </lineage>
</organism>
<dbReference type="EMBL" id="JBHRSK010000014">
    <property type="protein sequence ID" value="MFC2969676.1"/>
    <property type="molecule type" value="Genomic_DNA"/>
</dbReference>
<accession>A0ABV7AJV1</accession>
<comment type="caution">
    <text evidence="1">The sequence shown here is derived from an EMBL/GenBank/DDBJ whole genome shotgun (WGS) entry which is preliminary data.</text>
</comment>
<protein>
    <submittedName>
        <fullName evidence="1">DUF2927 domain-containing protein</fullName>
    </submittedName>
</protein>
<dbReference type="Pfam" id="PF11150">
    <property type="entry name" value="DUF2927"/>
    <property type="match status" value="1"/>
</dbReference>
<sequence length="316" mass="34536">MPLHRPFPGRVAALGLLTLTALAGCDALFVKPVPVPPPRPAGLRPAPSAASEAARVHYAKVQSDLLEQGLLRTDGGGPDTPFNTRDLTENFIRIALYDEYAPDGSGLVPKQTPSRLRRWNKPVRMSLTFGPTIPDEERAKDRKTVAAYAARLGRVSGHPVSLVSSGRTNFDIFVLNEDARRAFGPQLRKLVPGIGNNVVRTITTMPRSTYCLVFAFSEGNASTYSRAVAVIRGEHPDLLRLSCYHEELSQGLGLANDSPAARPSIFNDDEEFALLTTQDELMLKMLYDPRLKPGMKPAEARPIVRVIARELMGGQS</sequence>
<proteinExistence type="predicted"/>
<dbReference type="PROSITE" id="PS51257">
    <property type="entry name" value="PROKAR_LIPOPROTEIN"/>
    <property type="match status" value="1"/>
</dbReference>
<dbReference type="RefSeq" id="WP_377834440.1">
    <property type="nucleotide sequence ID" value="NZ_JBHRSK010000014.1"/>
</dbReference>
<reference evidence="2" key="1">
    <citation type="journal article" date="2019" name="Int. J. Syst. Evol. Microbiol.">
        <title>The Global Catalogue of Microorganisms (GCM) 10K type strain sequencing project: providing services to taxonomists for standard genome sequencing and annotation.</title>
        <authorList>
            <consortium name="The Broad Institute Genomics Platform"/>
            <consortium name="The Broad Institute Genome Sequencing Center for Infectious Disease"/>
            <person name="Wu L."/>
            <person name="Ma J."/>
        </authorList>
    </citation>
    <scope>NUCLEOTIDE SEQUENCE [LARGE SCALE GENOMIC DNA]</scope>
    <source>
        <strain evidence="2">KCTC 62192</strain>
    </source>
</reference>
<gene>
    <name evidence="1" type="ORF">ACFOES_16360</name>
</gene>
<keyword evidence="2" id="KW-1185">Reference proteome</keyword>
<dbReference type="Proteomes" id="UP001595443">
    <property type="component" value="Unassembled WGS sequence"/>
</dbReference>
<name>A0ABV7AJV1_9RHOB</name>
<dbReference type="InterPro" id="IPR021323">
    <property type="entry name" value="DUF2927"/>
</dbReference>
<evidence type="ECO:0000313" key="2">
    <source>
        <dbReference type="Proteomes" id="UP001595443"/>
    </source>
</evidence>